<sequence length="292" mass="34497">MTKLTCVFILSEKSSGSSMLWRALTGALNIQRYPKTKHFESETLFWTKAASLLEKPQLKMLKSAVPYSKERSRLEIEEFLSVNLAKSFTHYSDRDLVFKGWYELITEFGPIFIEKSPHHLLQVSALDLMLEFKSKYSLEVDVKFVGLVRNPYTTICSQVRRWQPKVEQIMEQWKLSYMHLLSLQKKVGSTDIYVLRYEQLLVTKTEQLEHIFKFINCTQCISDAKSEKVRLSKSEKSLNWFGFDLDDSTKYVAKSFGYTDAEIEHKKSTLWPLYKFYIYYIRAILVYVKRRF</sequence>
<dbReference type="InterPro" id="IPR027417">
    <property type="entry name" value="P-loop_NTPase"/>
</dbReference>
<dbReference type="RefSeq" id="WP_198823376.1">
    <property type="nucleotide sequence ID" value="NZ_JAEILT010000001.1"/>
</dbReference>
<protein>
    <submittedName>
        <fullName evidence="1">Sulfotransferase</fullName>
    </submittedName>
</protein>
<dbReference type="EMBL" id="JAEILT010000001">
    <property type="protein sequence ID" value="MBJ2135081.1"/>
    <property type="molecule type" value="Genomic_DNA"/>
</dbReference>
<name>A0ABS0W9P0_9ALTE</name>
<proteinExistence type="predicted"/>
<gene>
    <name evidence="1" type="ORF">JEU11_01305</name>
</gene>
<organism evidence="1 2">
    <name type="scientific">Paraglaciecola chathamensis</name>
    <dbReference type="NCBI Taxonomy" id="368405"/>
    <lineage>
        <taxon>Bacteria</taxon>
        <taxon>Pseudomonadati</taxon>
        <taxon>Pseudomonadota</taxon>
        <taxon>Gammaproteobacteria</taxon>
        <taxon>Alteromonadales</taxon>
        <taxon>Alteromonadaceae</taxon>
        <taxon>Paraglaciecola</taxon>
    </lineage>
</organism>
<accession>A0ABS0W9P0</accession>
<reference evidence="1 2" key="1">
    <citation type="submission" date="2020-12" db="EMBL/GenBank/DDBJ databases">
        <title>Draft genome sequences of nine environmental bacterial isolates colonizing plastic.</title>
        <authorList>
            <person name="Borre I."/>
            <person name="Sonnenschein E.C."/>
        </authorList>
    </citation>
    <scope>NUCLEOTIDE SEQUENCE [LARGE SCALE GENOMIC DNA]</scope>
    <source>
        <strain evidence="1 2">IB30</strain>
    </source>
</reference>
<evidence type="ECO:0000313" key="2">
    <source>
        <dbReference type="Proteomes" id="UP000649232"/>
    </source>
</evidence>
<dbReference type="Proteomes" id="UP000649232">
    <property type="component" value="Unassembled WGS sequence"/>
</dbReference>
<dbReference type="Pfam" id="PF13469">
    <property type="entry name" value="Sulfotransfer_3"/>
    <property type="match status" value="1"/>
</dbReference>
<dbReference type="SUPFAM" id="SSF52540">
    <property type="entry name" value="P-loop containing nucleoside triphosphate hydrolases"/>
    <property type="match status" value="1"/>
</dbReference>
<comment type="caution">
    <text evidence="1">The sequence shown here is derived from an EMBL/GenBank/DDBJ whole genome shotgun (WGS) entry which is preliminary data.</text>
</comment>
<dbReference type="Gene3D" id="3.40.50.300">
    <property type="entry name" value="P-loop containing nucleotide triphosphate hydrolases"/>
    <property type="match status" value="1"/>
</dbReference>
<evidence type="ECO:0000313" key="1">
    <source>
        <dbReference type="EMBL" id="MBJ2135081.1"/>
    </source>
</evidence>